<reference evidence="3 4" key="1">
    <citation type="journal article" date="2018" name="Proc. Natl. Acad. Sci. U.S.A.">
        <title>Draft genome sequence of Camellia sinensis var. sinensis provides insights into the evolution of the tea genome and tea quality.</title>
        <authorList>
            <person name="Wei C."/>
            <person name="Yang H."/>
            <person name="Wang S."/>
            <person name="Zhao J."/>
            <person name="Liu C."/>
            <person name="Gao L."/>
            <person name="Xia E."/>
            <person name="Lu Y."/>
            <person name="Tai Y."/>
            <person name="She G."/>
            <person name="Sun J."/>
            <person name="Cao H."/>
            <person name="Tong W."/>
            <person name="Gao Q."/>
            <person name="Li Y."/>
            <person name="Deng W."/>
            <person name="Jiang X."/>
            <person name="Wang W."/>
            <person name="Chen Q."/>
            <person name="Zhang S."/>
            <person name="Li H."/>
            <person name="Wu J."/>
            <person name="Wang P."/>
            <person name="Li P."/>
            <person name="Shi C."/>
            <person name="Zheng F."/>
            <person name="Jian J."/>
            <person name="Huang B."/>
            <person name="Shan D."/>
            <person name="Shi M."/>
            <person name="Fang C."/>
            <person name="Yue Y."/>
            <person name="Li F."/>
            <person name="Li D."/>
            <person name="Wei S."/>
            <person name="Han B."/>
            <person name="Jiang C."/>
            <person name="Yin Y."/>
            <person name="Xia T."/>
            <person name="Zhang Z."/>
            <person name="Bennetzen J.L."/>
            <person name="Zhao S."/>
            <person name="Wan X."/>
        </authorList>
    </citation>
    <scope>NUCLEOTIDE SEQUENCE [LARGE SCALE GENOMIC DNA]</scope>
    <source>
        <strain evidence="4">cv. Shuchazao</strain>
        <tissue evidence="3">Leaf</tissue>
    </source>
</reference>
<accession>A0A4S4D381</accession>
<proteinExistence type="predicted"/>
<dbReference type="PANTHER" id="PTHR33088:SF28">
    <property type="entry name" value="PROTEIN PELPK1-RELATED"/>
    <property type="match status" value="1"/>
</dbReference>
<feature type="compositionally biased region" description="Pro residues" evidence="1">
    <location>
        <begin position="51"/>
        <end position="83"/>
    </location>
</feature>
<sequence length="130" mass="14167">MAYYWNSSYLLPLLLITSLAVSGNKVLAARSLLDTTFPKVPELPKSELPSLPKPELPPMPKFEIPPVPHVPTLPKPELPPLPKPKVQKLPELPPLPHLPDLPKPTLPSIPALPKDFPIPSLSSPHSVTSP</sequence>
<dbReference type="Proteomes" id="UP000306102">
    <property type="component" value="Unassembled WGS sequence"/>
</dbReference>
<feature type="chain" id="PRO_5020213589" evidence="2">
    <location>
        <begin position="24"/>
        <end position="130"/>
    </location>
</feature>
<evidence type="ECO:0000313" key="4">
    <source>
        <dbReference type="Proteomes" id="UP000306102"/>
    </source>
</evidence>
<comment type="caution">
    <text evidence="3">The sequence shown here is derived from an EMBL/GenBank/DDBJ whole genome shotgun (WGS) entry which is preliminary data.</text>
</comment>
<keyword evidence="4" id="KW-1185">Reference proteome</keyword>
<feature type="compositionally biased region" description="Polar residues" evidence="1">
    <location>
        <begin position="120"/>
        <end position="130"/>
    </location>
</feature>
<name>A0A4S4D381_CAMSN</name>
<feature type="signal peptide" evidence="2">
    <location>
        <begin position="1"/>
        <end position="23"/>
    </location>
</feature>
<dbReference type="AlphaFoldDB" id="A0A4S4D381"/>
<dbReference type="PANTHER" id="PTHR33088">
    <property type="entry name" value="MUCIN-2"/>
    <property type="match status" value="1"/>
</dbReference>
<dbReference type="EMBL" id="SDRB02012831">
    <property type="protein sequence ID" value="THF96587.1"/>
    <property type="molecule type" value="Genomic_DNA"/>
</dbReference>
<feature type="region of interest" description="Disordered" evidence="1">
    <location>
        <begin position="38"/>
        <end position="130"/>
    </location>
</feature>
<keyword evidence="2" id="KW-0732">Signal</keyword>
<evidence type="ECO:0000256" key="1">
    <source>
        <dbReference type="SAM" id="MobiDB-lite"/>
    </source>
</evidence>
<evidence type="ECO:0000313" key="3">
    <source>
        <dbReference type="EMBL" id="THF96587.1"/>
    </source>
</evidence>
<protein>
    <submittedName>
        <fullName evidence="3">Uncharacterized protein</fullName>
    </submittedName>
</protein>
<organism evidence="3 4">
    <name type="scientific">Camellia sinensis var. sinensis</name>
    <name type="common">China tea</name>
    <dbReference type="NCBI Taxonomy" id="542762"/>
    <lineage>
        <taxon>Eukaryota</taxon>
        <taxon>Viridiplantae</taxon>
        <taxon>Streptophyta</taxon>
        <taxon>Embryophyta</taxon>
        <taxon>Tracheophyta</taxon>
        <taxon>Spermatophyta</taxon>
        <taxon>Magnoliopsida</taxon>
        <taxon>eudicotyledons</taxon>
        <taxon>Gunneridae</taxon>
        <taxon>Pentapetalae</taxon>
        <taxon>asterids</taxon>
        <taxon>Ericales</taxon>
        <taxon>Theaceae</taxon>
        <taxon>Camellia</taxon>
    </lineage>
</organism>
<dbReference type="STRING" id="542762.A0A4S4D381"/>
<feature type="compositionally biased region" description="Pro residues" evidence="1">
    <location>
        <begin position="91"/>
        <end position="107"/>
    </location>
</feature>
<gene>
    <name evidence="3" type="ORF">TEA_010068</name>
</gene>
<evidence type="ECO:0000256" key="2">
    <source>
        <dbReference type="SAM" id="SignalP"/>
    </source>
</evidence>
<dbReference type="InterPro" id="IPR044659">
    <property type="entry name" value="PELPK1_2"/>
</dbReference>